<dbReference type="Pfam" id="PF00990">
    <property type="entry name" value="GGDEF"/>
    <property type="match status" value="1"/>
</dbReference>
<dbReference type="InterPro" id="IPR029787">
    <property type="entry name" value="Nucleotide_cyclase"/>
</dbReference>
<accession>A0ABU1G3H1</accession>
<dbReference type="RefSeq" id="WP_309653021.1">
    <property type="nucleotide sequence ID" value="NZ_JARWAK010000009.1"/>
</dbReference>
<dbReference type="Proteomes" id="UP001264519">
    <property type="component" value="Unassembled WGS sequence"/>
</dbReference>
<dbReference type="InterPro" id="IPR035965">
    <property type="entry name" value="PAS-like_dom_sf"/>
</dbReference>
<evidence type="ECO:0000259" key="3">
    <source>
        <dbReference type="PROSITE" id="PS50887"/>
    </source>
</evidence>
<dbReference type="InterPro" id="IPR000014">
    <property type="entry name" value="PAS"/>
</dbReference>
<dbReference type="Gene3D" id="3.30.70.270">
    <property type="match status" value="1"/>
</dbReference>
<comment type="catalytic activity">
    <reaction evidence="2">
        <text>2 GTP = 3',3'-c-di-GMP + 2 diphosphate</text>
        <dbReference type="Rhea" id="RHEA:24898"/>
        <dbReference type="ChEBI" id="CHEBI:33019"/>
        <dbReference type="ChEBI" id="CHEBI:37565"/>
        <dbReference type="ChEBI" id="CHEBI:58805"/>
        <dbReference type="EC" id="2.7.7.65"/>
    </reaction>
</comment>
<dbReference type="SUPFAM" id="SSF55073">
    <property type="entry name" value="Nucleotide cyclase"/>
    <property type="match status" value="1"/>
</dbReference>
<dbReference type="SUPFAM" id="SSF55785">
    <property type="entry name" value="PYP-like sensor domain (PAS domain)"/>
    <property type="match status" value="2"/>
</dbReference>
<dbReference type="EMBL" id="JARWAK010000009">
    <property type="protein sequence ID" value="MDR5867429.1"/>
    <property type="molecule type" value="Genomic_DNA"/>
</dbReference>
<dbReference type="Gene3D" id="3.30.450.20">
    <property type="entry name" value="PAS domain"/>
    <property type="match status" value="2"/>
</dbReference>
<dbReference type="NCBIfam" id="TIGR00229">
    <property type="entry name" value="sensory_box"/>
    <property type="match status" value="1"/>
</dbReference>
<sequence>MSWLTGRRRGGEPEASLAAELLAHFPGAALWLDADGVIREAAPGLAACLGHAPEAVVGRRLTVLDEAPLDGELARGLARVAAHGTPWRGLVRCRHAEGHGRYLDVLIRPARPERGRPRLLAVMQDVDPLVAPARQDARRLRVLEDSLGRLPGAVFRLRQDARGRLRFDHLAGEVAALCDLDAEALVAAPRRLLTGAFEADREALSASLARSAVALAPWHEAFRWGAGERWLEVRARAWRDTEGETVWDGWLEDITERKRDEARLRRLITTDTLTGLLNRRGFMASGRAVLAHAARFRRPVAVTMLDLDHFKALNDAHGHAAGDIALQEFARLCRDCLRPYDLVARVGGEEFAAMLADGDAEEARQVFERLRRTVADAEIVLGGETLHVTVSLGLAFVPPGGDLDEGLTRADRALYRAKQSGRNRLVGPAAAGE</sequence>
<evidence type="ECO:0000256" key="2">
    <source>
        <dbReference type="ARBA" id="ARBA00034247"/>
    </source>
</evidence>
<protein>
    <recommendedName>
        <fullName evidence="1">diguanylate cyclase</fullName>
        <ecNumber evidence="1">2.7.7.65</ecNumber>
    </recommendedName>
</protein>
<reference evidence="4 5" key="1">
    <citation type="submission" date="2023-04" db="EMBL/GenBank/DDBJ databases">
        <title>A long-awaited taxogenomic arrangement of the family Halomonadaceae.</title>
        <authorList>
            <person name="De La Haba R."/>
            <person name="Chuvochina M."/>
            <person name="Wittouck S."/>
            <person name="Arahal D.R."/>
            <person name="Sanchez-Porro C."/>
            <person name="Hugenholtz P."/>
            <person name="Ventosa A."/>
        </authorList>
    </citation>
    <scope>NUCLEOTIDE SEQUENCE [LARGE SCALE GENOMIC DNA]</scope>
    <source>
        <strain evidence="4 5">DSM 23530</strain>
    </source>
</reference>
<keyword evidence="4" id="KW-0548">Nucleotidyltransferase</keyword>
<dbReference type="GO" id="GO:0052621">
    <property type="term" value="F:diguanylate cyclase activity"/>
    <property type="evidence" value="ECO:0007669"/>
    <property type="project" value="UniProtKB-EC"/>
</dbReference>
<evidence type="ECO:0000313" key="5">
    <source>
        <dbReference type="Proteomes" id="UP001264519"/>
    </source>
</evidence>
<dbReference type="PANTHER" id="PTHR45138">
    <property type="entry name" value="REGULATORY COMPONENTS OF SENSORY TRANSDUCTION SYSTEM"/>
    <property type="match status" value="1"/>
</dbReference>
<proteinExistence type="predicted"/>
<name>A0ABU1G3H1_9GAMM</name>
<dbReference type="InterPro" id="IPR043128">
    <property type="entry name" value="Rev_trsase/Diguanyl_cyclase"/>
</dbReference>
<gene>
    <name evidence="4" type="ORF">QC818_11575</name>
</gene>
<dbReference type="InterPro" id="IPR050469">
    <property type="entry name" value="Diguanylate_Cyclase"/>
</dbReference>
<dbReference type="NCBIfam" id="TIGR00254">
    <property type="entry name" value="GGDEF"/>
    <property type="match status" value="1"/>
</dbReference>
<evidence type="ECO:0000256" key="1">
    <source>
        <dbReference type="ARBA" id="ARBA00012528"/>
    </source>
</evidence>
<comment type="caution">
    <text evidence="4">The sequence shown here is derived from an EMBL/GenBank/DDBJ whole genome shotgun (WGS) entry which is preliminary data.</text>
</comment>
<organism evidence="4 5">
    <name type="scientific">Halomonas koreensis</name>
    <dbReference type="NCBI Taxonomy" id="245385"/>
    <lineage>
        <taxon>Bacteria</taxon>
        <taxon>Pseudomonadati</taxon>
        <taxon>Pseudomonadota</taxon>
        <taxon>Gammaproteobacteria</taxon>
        <taxon>Oceanospirillales</taxon>
        <taxon>Halomonadaceae</taxon>
        <taxon>Halomonas</taxon>
    </lineage>
</organism>
<dbReference type="PROSITE" id="PS50887">
    <property type="entry name" value="GGDEF"/>
    <property type="match status" value="1"/>
</dbReference>
<dbReference type="PANTHER" id="PTHR45138:SF9">
    <property type="entry name" value="DIGUANYLATE CYCLASE DGCM-RELATED"/>
    <property type="match status" value="1"/>
</dbReference>
<dbReference type="InterPro" id="IPR013656">
    <property type="entry name" value="PAS_4"/>
</dbReference>
<dbReference type="SMART" id="SM00267">
    <property type="entry name" value="GGDEF"/>
    <property type="match status" value="1"/>
</dbReference>
<feature type="domain" description="GGDEF" evidence="3">
    <location>
        <begin position="298"/>
        <end position="430"/>
    </location>
</feature>
<keyword evidence="5" id="KW-1185">Reference proteome</keyword>
<evidence type="ECO:0000313" key="4">
    <source>
        <dbReference type="EMBL" id="MDR5867429.1"/>
    </source>
</evidence>
<dbReference type="Pfam" id="PF08448">
    <property type="entry name" value="PAS_4"/>
    <property type="match status" value="1"/>
</dbReference>
<dbReference type="InterPro" id="IPR000160">
    <property type="entry name" value="GGDEF_dom"/>
</dbReference>
<dbReference type="EC" id="2.7.7.65" evidence="1"/>
<dbReference type="CDD" id="cd01949">
    <property type="entry name" value="GGDEF"/>
    <property type="match status" value="1"/>
</dbReference>
<keyword evidence="4" id="KW-0808">Transferase</keyword>